<evidence type="ECO:0000256" key="4">
    <source>
        <dbReference type="ARBA" id="ARBA00023136"/>
    </source>
</evidence>
<organism evidence="9 10">
    <name type="scientific">Staphylotrichum tortipilum</name>
    <dbReference type="NCBI Taxonomy" id="2831512"/>
    <lineage>
        <taxon>Eukaryota</taxon>
        <taxon>Fungi</taxon>
        <taxon>Dikarya</taxon>
        <taxon>Ascomycota</taxon>
        <taxon>Pezizomycotina</taxon>
        <taxon>Sordariomycetes</taxon>
        <taxon>Sordariomycetidae</taxon>
        <taxon>Sordariales</taxon>
        <taxon>Chaetomiaceae</taxon>
        <taxon>Staphylotrichum</taxon>
    </lineage>
</organism>
<evidence type="ECO:0000313" key="9">
    <source>
        <dbReference type="EMBL" id="KAK3903499.1"/>
    </source>
</evidence>
<dbReference type="EMBL" id="MU855445">
    <property type="protein sequence ID" value="KAK3903499.1"/>
    <property type="molecule type" value="Genomic_DNA"/>
</dbReference>
<protein>
    <recommendedName>
        <fullName evidence="8">Rhodopsin domain-containing protein</fullName>
    </recommendedName>
</protein>
<dbReference type="PANTHER" id="PTHR33048">
    <property type="entry name" value="PTH11-LIKE INTEGRAL MEMBRANE PROTEIN (AFU_ORTHOLOGUE AFUA_5G11245)"/>
    <property type="match status" value="1"/>
</dbReference>
<comment type="subcellular location">
    <subcellularLocation>
        <location evidence="1">Membrane</location>
        <topology evidence="1">Multi-pass membrane protein</topology>
    </subcellularLocation>
</comment>
<feature type="transmembrane region" description="Helical" evidence="7">
    <location>
        <begin position="106"/>
        <end position="128"/>
    </location>
</feature>
<evidence type="ECO:0000256" key="2">
    <source>
        <dbReference type="ARBA" id="ARBA00022692"/>
    </source>
</evidence>
<evidence type="ECO:0000313" key="10">
    <source>
        <dbReference type="Proteomes" id="UP001303889"/>
    </source>
</evidence>
<feature type="transmembrane region" description="Helical" evidence="7">
    <location>
        <begin position="140"/>
        <end position="160"/>
    </location>
</feature>
<evidence type="ECO:0000256" key="7">
    <source>
        <dbReference type="SAM" id="Phobius"/>
    </source>
</evidence>
<keyword evidence="2 7" id="KW-0812">Transmembrane</keyword>
<evidence type="ECO:0000256" key="1">
    <source>
        <dbReference type="ARBA" id="ARBA00004141"/>
    </source>
</evidence>
<dbReference type="Pfam" id="PF20684">
    <property type="entry name" value="Fung_rhodopsin"/>
    <property type="match status" value="1"/>
</dbReference>
<comment type="caution">
    <text evidence="9">The sequence shown here is derived from an EMBL/GenBank/DDBJ whole genome shotgun (WGS) entry which is preliminary data.</text>
</comment>
<evidence type="ECO:0000259" key="8">
    <source>
        <dbReference type="Pfam" id="PF20684"/>
    </source>
</evidence>
<name>A0AAN6RUS2_9PEZI</name>
<evidence type="ECO:0000256" key="5">
    <source>
        <dbReference type="ARBA" id="ARBA00038359"/>
    </source>
</evidence>
<dbReference type="Proteomes" id="UP001303889">
    <property type="component" value="Unassembled WGS sequence"/>
</dbReference>
<keyword evidence="4 7" id="KW-0472">Membrane</keyword>
<gene>
    <name evidence="9" type="ORF">C8A05DRAFT_14558</name>
</gene>
<keyword evidence="3 7" id="KW-1133">Transmembrane helix</keyword>
<reference evidence="9" key="2">
    <citation type="submission" date="2023-05" db="EMBL/GenBank/DDBJ databases">
        <authorList>
            <consortium name="Lawrence Berkeley National Laboratory"/>
            <person name="Steindorff A."/>
            <person name="Hensen N."/>
            <person name="Bonometti L."/>
            <person name="Westerberg I."/>
            <person name="Brannstrom I.O."/>
            <person name="Guillou S."/>
            <person name="Cros-Aarteil S."/>
            <person name="Calhoun S."/>
            <person name="Haridas S."/>
            <person name="Kuo A."/>
            <person name="Mondo S."/>
            <person name="Pangilinan J."/>
            <person name="Riley R."/>
            <person name="Labutti K."/>
            <person name="Andreopoulos B."/>
            <person name="Lipzen A."/>
            <person name="Chen C."/>
            <person name="Yanf M."/>
            <person name="Daum C."/>
            <person name="Ng V."/>
            <person name="Clum A."/>
            <person name="Ohm R."/>
            <person name="Martin F."/>
            <person name="Silar P."/>
            <person name="Natvig D."/>
            <person name="Lalanne C."/>
            <person name="Gautier V."/>
            <person name="Ament-Velasquez S.L."/>
            <person name="Kruys A."/>
            <person name="Hutchinson M.I."/>
            <person name="Powell A.J."/>
            <person name="Barry K."/>
            <person name="Miller A.N."/>
            <person name="Grigoriev I.V."/>
            <person name="Debuchy R."/>
            <person name="Gladieux P."/>
            <person name="Thoren M.H."/>
            <person name="Johannesson H."/>
        </authorList>
    </citation>
    <scope>NUCLEOTIDE SEQUENCE</scope>
    <source>
        <strain evidence="9">CBS 103.79</strain>
    </source>
</reference>
<keyword evidence="10" id="KW-1185">Reference proteome</keyword>
<feature type="transmembrane region" description="Helical" evidence="7">
    <location>
        <begin position="260"/>
        <end position="279"/>
    </location>
</feature>
<feature type="transmembrane region" description="Helical" evidence="7">
    <location>
        <begin position="60"/>
        <end position="86"/>
    </location>
</feature>
<sequence>MRQPPADVVASWPAPNYVDPVTRGPALVIVELLALSISTICLILRLFVRVRIVRSVDWDDWLMIAAAIFGAGVTTCVVLASSEYGWDLHIWDLTPAKLVASRQVSFAAQALFVLATALAKISIFFSYLRLAPVGTWFRRLSHVGIWSSVITNFGFFVALFCQCRPLTSYWDLRRSKTDCYNEGPVLLAHAFIMAALDFFVWVLPLPTLSRTSLPLMQRIALLALFSFGLVVVFAACIRTYWIHYVVQETYDVTWYGFHLWLWMAVEVQLGLICGCVPWLKPLFKPWWARHTGTGSGVGASGSGPAHRSKSEGNRTAVSKRSNVVRMDSLVEAERGEEDVDLERGSVGSDSQVELRSDKAGNWP</sequence>
<feature type="region of interest" description="Disordered" evidence="6">
    <location>
        <begin position="295"/>
        <end position="363"/>
    </location>
</feature>
<dbReference type="GO" id="GO:0016020">
    <property type="term" value="C:membrane"/>
    <property type="evidence" value="ECO:0007669"/>
    <property type="project" value="UniProtKB-SubCell"/>
</dbReference>
<feature type="transmembrane region" description="Helical" evidence="7">
    <location>
        <begin position="219"/>
        <end position="240"/>
    </location>
</feature>
<feature type="compositionally biased region" description="Basic and acidic residues" evidence="6">
    <location>
        <begin position="352"/>
        <end position="363"/>
    </location>
</feature>
<dbReference type="InterPro" id="IPR049326">
    <property type="entry name" value="Rhodopsin_dom_fungi"/>
</dbReference>
<feature type="transmembrane region" description="Helical" evidence="7">
    <location>
        <begin position="26"/>
        <end position="48"/>
    </location>
</feature>
<dbReference type="InterPro" id="IPR052337">
    <property type="entry name" value="SAT4-like"/>
</dbReference>
<comment type="similarity">
    <text evidence="5">Belongs to the SAT4 family.</text>
</comment>
<feature type="domain" description="Rhodopsin" evidence="8">
    <location>
        <begin position="44"/>
        <end position="284"/>
    </location>
</feature>
<evidence type="ECO:0000256" key="3">
    <source>
        <dbReference type="ARBA" id="ARBA00022989"/>
    </source>
</evidence>
<evidence type="ECO:0000256" key="6">
    <source>
        <dbReference type="SAM" id="MobiDB-lite"/>
    </source>
</evidence>
<feature type="transmembrane region" description="Helical" evidence="7">
    <location>
        <begin position="186"/>
        <end position="207"/>
    </location>
</feature>
<dbReference type="AlphaFoldDB" id="A0AAN6RUS2"/>
<dbReference type="PANTHER" id="PTHR33048:SF129">
    <property type="entry name" value="INTEGRAL MEMBRANE PROTEIN-RELATED"/>
    <property type="match status" value="1"/>
</dbReference>
<accession>A0AAN6RUS2</accession>
<reference evidence="9" key="1">
    <citation type="journal article" date="2023" name="Mol. Phylogenet. Evol.">
        <title>Genome-scale phylogeny and comparative genomics of the fungal order Sordariales.</title>
        <authorList>
            <person name="Hensen N."/>
            <person name="Bonometti L."/>
            <person name="Westerberg I."/>
            <person name="Brannstrom I.O."/>
            <person name="Guillou S."/>
            <person name="Cros-Aarteil S."/>
            <person name="Calhoun S."/>
            <person name="Haridas S."/>
            <person name="Kuo A."/>
            <person name="Mondo S."/>
            <person name="Pangilinan J."/>
            <person name="Riley R."/>
            <person name="LaButti K."/>
            <person name="Andreopoulos B."/>
            <person name="Lipzen A."/>
            <person name="Chen C."/>
            <person name="Yan M."/>
            <person name="Daum C."/>
            <person name="Ng V."/>
            <person name="Clum A."/>
            <person name="Steindorff A."/>
            <person name="Ohm R.A."/>
            <person name="Martin F."/>
            <person name="Silar P."/>
            <person name="Natvig D.O."/>
            <person name="Lalanne C."/>
            <person name="Gautier V."/>
            <person name="Ament-Velasquez S.L."/>
            <person name="Kruys A."/>
            <person name="Hutchinson M.I."/>
            <person name="Powell A.J."/>
            <person name="Barry K."/>
            <person name="Miller A.N."/>
            <person name="Grigoriev I.V."/>
            <person name="Debuchy R."/>
            <person name="Gladieux P."/>
            <person name="Hiltunen Thoren M."/>
            <person name="Johannesson H."/>
        </authorList>
    </citation>
    <scope>NUCLEOTIDE SEQUENCE</scope>
    <source>
        <strain evidence="9">CBS 103.79</strain>
    </source>
</reference>
<proteinExistence type="inferred from homology"/>